<evidence type="ECO:0000256" key="1">
    <source>
        <dbReference type="ARBA" id="ARBA00008984"/>
    </source>
</evidence>
<dbReference type="Proteomes" id="UP000678513">
    <property type="component" value="Chromosome"/>
</dbReference>
<sequence length="76" mass="8129">MPTTHILETAGEVCPFPLNEAKAAIATIPSGDLLRIDFDCTQATEAIPRWAAENGYPVTAFERVGDAGWTITVAKP</sequence>
<name>A0ABX7Y3M6_9ACTN</name>
<accession>A0ABX7Y3M6</accession>
<dbReference type="PANTHER" id="PTHR33279:SF6">
    <property type="entry name" value="SULFUR CARRIER PROTEIN YEDF-RELATED"/>
    <property type="match status" value="1"/>
</dbReference>
<evidence type="ECO:0000259" key="2">
    <source>
        <dbReference type="Pfam" id="PF01206"/>
    </source>
</evidence>
<keyword evidence="4" id="KW-1185">Reference proteome</keyword>
<dbReference type="RefSeq" id="WP_212321361.1">
    <property type="nucleotide sequence ID" value="NZ_AP024463.1"/>
</dbReference>
<proteinExistence type="inferred from homology"/>
<dbReference type="SUPFAM" id="SSF64307">
    <property type="entry name" value="SirA-like"/>
    <property type="match status" value="1"/>
</dbReference>
<protein>
    <submittedName>
        <fullName evidence="3">Sulfurtransferase TusA family protein</fullName>
    </submittedName>
</protein>
<dbReference type="PANTHER" id="PTHR33279">
    <property type="entry name" value="SULFUR CARRIER PROTEIN YEDF-RELATED"/>
    <property type="match status" value="1"/>
</dbReference>
<dbReference type="Pfam" id="PF01206">
    <property type="entry name" value="TusA"/>
    <property type="match status" value="1"/>
</dbReference>
<dbReference type="EMBL" id="CP072384">
    <property type="protein sequence ID" value="QUC07133.1"/>
    <property type="molecule type" value="Genomic_DNA"/>
</dbReference>
<comment type="similarity">
    <text evidence="1">Belongs to the sulfur carrier protein TusA family.</text>
</comment>
<dbReference type="CDD" id="cd00291">
    <property type="entry name" value="SirA_YedF_YeeD"/>
    <property type="match status" value="1"/>
</dbReference>
<dbReference type="InterPro" id="IPR001455">
    <property type="entry name" value="TusA-like"/>
</dbReference>
<dbReference type="Gene3D" id="3.30.110.40">
    <property type="entry name" value="TusA-like domain"/>
    <property type="match status" value="1"/>
</dbReference>
<reference evidence="3 4" key="1">
    <citation type="submission" date="2021-03" db="EMBL/GenBank/DDBJ databases">
        <title>Human Oral Microbial Genomes.</title>
        <authorList>
            <person name="Johnston C.D."/>
            <person name="Chen T."/>
            <person name="Dewhirst F.E."/>
        </authorList>
    </citation>
    <scope>NUCLEOTIDE SEQUENCE [LARGE SCALE GENOMIC DNA]</scope>
    <source>
        <strain evidence="3 4">DSMZ 100122</strain>
    </source>
</reference>
<organism evidence="3 4">
    <name type="scientific">Arachnia rubra</name>
    <dbReference type="NCBI Taxonomy" id="1547448"/>
    <lineage>
        <taxon>Bacteria</taxon>
        <taxon>Bacillati</taxon>
        <taxon>Actinomycetota</taxon>
        <taxon>Actinomycetes</taxon>
        <taxon>Propionibacteriales</taxon>
        <taxon>Propionibacteriaceae</taxon>
        <taxon>Arachnia</taxon>
    </lineage>
</organism>
<gene>
    <name evidence="3" type="ORF">J5A65_09220</name>
</gene>
<evidence type="ECO:0000313" key="3">
    <source>
        <dbReference type="EMBL" id="QUC07133.1"/>
    </source>
</evidence>
<dbReference type="InterPro" id="IPR036868">
    <property type="entry name" value="TusA-like_sf"/>
</dbReference>
<evidence type="ECO:0000313" key="4">
    <source>
        <dbReference type="Proteomes" id="UP000678513"/>
    </source>
</evidence>
<feature type="domain" description="UPF0033" evidence="2">
    <location>
        <begin position="7"/>
        <end position="75"/>
    </location>
</feature>